<feature type="region of interest" description="Disordered" evidence="1">
    <location>
        <begin position="43"/>
        <end position="72"/>
    </location>
</feature>
<dbReference type="Proteomes" id="UP001595712">
    <property type="component" value="Unassembled WGS sequence"/>
</dbReference>
<name>A0ABV7PU25_9ACTN</name>
<comment type="caution">
    <text evidence="2">The sequence shown here is derived from an EMBL/GenBank/DDBJ whole genome shotgun (WGS) entry which is preliminary data.</text>
</comment>
<feature type="region of interest" description="Disordered" evidence="1">
    <location>
        <begin position="153"/>
        <end position="172"/>
    </location>
</feature>
<sequence length="219" mass="22913">MSDVPSHEIGQARKSKWPIGTGVVAGAVLISAVLVGQPWEPRTGTIESAPDNLSAIDGTSAPESEAESTGPECVDGPAMVLDEETDMCFIVPDGWYVYDAMLLVSTDSTAAISSDDDAGWVATGPVSPFLTYGSLEETARYLVAEALGIESDSATMQSSTGETDNVPSATASDAAGGTWMRATVAAIDGDTYVMFATSPDDRPEIIEQIETVYASLEFK</sequence>
<dbReference type="EMBL" id="JBHRWO010000004">
    <property type="protein sequence ID" value="MFC3491077.1"/>
    <property type="molecule type" value="Genomic_DNA"/>
</dbReference>
<protein>
    <submittedName>
        <fullName evidence="2">Uncharacterized protein</fullName>
    </submittedName>
</protein>
<evidence type="ECO:0000256" key="1">
    <source>
        <dbReference type="SAM" id="MobiDB-lite"/>
    </source>
</evidence>
<reference evidence="3" key="1">
    <citation type="journal article" date="2019" name="Int. J. Syst. Evol. Microbiol.">
        <title>The Global Catalogue of Microorganisms (GCM) 10K type strain sequencing project: providing services to taxonomists for standard genome sequencing and annotation.</title>
        <authorList>
            <consortium name="The Broad Institute Genomics Platform"/>
            <consortium name="The Broad Institute Genome Sequencing Center for Infectious Disease"/>
            <person name="Wu L."/>
            <person name="Ma J."/>
        </authorList>
    </citation>
    <scope>NUCLEOTIDE SEQUENCE [LARGE SCALE GENOMIC DNA]</scope>
    <source>
        <strain evidence="3">CGMCC 4.7396</strain>
    </source>
</reference>
<gene>
    <name evidence="2" type="ORF">ACFO8M_01065</name>
</gene>
<accession>A0ABV7PU25</accession>
<organism evidence="2 3">
    <name type="scientific">Glycomyces rhizosphaerae</name>
    <dbReference type="NCBI Taxonomy" id="2054422"/>
    <lineage>
        <taxon>Bacteria</taxon>
        <taxon>Bacillati</taxon>
        <taxon>Actinomycetota</taxon>
        <taxon>Actinomycetes</taxon>
        <taxon>Glycomycetales</taxon>
        <taxon>Glycomycetaceae</taxon>
        <taxon>Glycomyces</taxon>
    </lineage>
</organism>
<feature type="compositionally biased region" description="Polar residues" evidence="1">
    <location>
        <begin position="153"/>
        <end position="171"/>
    </location>
</feature>
<proteinExistence type="predicted"/>
<evidence type="ECO:0000313" key="3">
    <source>
        <dbReference type="Proteomes" id="UP001595712"/>
    </source>
</evidence>
<dbReference type="RefSeq" id="WP_387969317.1">
    <property type="nucleotide sequence ID" value="NZ_JBHRWO010000004.1"/>
</dbReference>
<keyword evidence="3" id="KW-1185">Reference proteome</keyword>
<evidence type="ECO:0000313" key="2">
    <source>
        <dbReference type="EMBL" id="MFC3491077.1"/>
    </source>
</evidence>